<feature type="domain" description="Beta-Casp" evidence="3">
    <location>
        <begin position="253"/>
        <end position="378"/>
    </location>
</feature>
<dbReference type="Proteomes" id="UP001204144">
    <property type="component" value="Unassembled WGS sequence"/>
</dbReference>
<dbReference type="CDD" id="cd16295">
    <property type="entry name" value="TTHA0252-CPSF-like_MBL-fold"/>
    <property type="match status" value="1"/>
</dbReference>
<evidence type="ECO:0000259" key="3">
    <source>
        <dbReference type="SMART" id="SM01027"/>
    </source>
</evidence>
<accession>A0AAE3KWI7</accession>
<dbReference type="RefSeq" id="WP_255039479.1">
    <property type="nucleotide sequence ID" value="NZ_RJUF01000192.1"/>
</dbReference>
<dbReference type="Gene3D" id="3.60.15.10">
    <property type="entry name" value="Ribonuclease Z/Hydroxyacylglutathione hydrolase-like"/>
    <property type="match status" value="1"/>
</dbReference>
<keyword evidence="1" id="KW-0378">Hydrolase</keyword>
<proteinExistence type="predicted"/>
<dbReference type="GO" id="GO:0016787">
    <property type="term" value="F:hydrolase activity"/>
    <property type="evidence" value="ECO:0007669"/>
    <property type="project" value="UniProtKB-KW"/>
</dbReference>
<keyword evidence="5" id="KW-1185">Reference proteome</keyword>
<organism evidence="4 5">
    <name type="scientific">Lacihabitans soyangensis</name>
    <dbReference type="NCBI Taxonomy" id="869394"/>
    <lineage>
        <taxon>Bacteria</taxon>
        <taxon>Pseudomonadati</taxon>
        <taxon>Bacteroidota</taxon>
        <taxon>Cytophagia</taxon>
        <taxon>Cytophagales</taxon>
        <taxon>Leadbetterellaceae</taxon>
        <taxon>Lacihabitans</taxon>
    </lineage>
</organism>
<reference evidence="4 5" key="1">
    <citation type="submission" date="2018-11" db="EMBL/GenBank/DDBJ databases">
        <title>Novel bacteria species description.</title>
        <authorList>
            <person name="Han J.-H."/>
        </authorList>
    </citation>
    <scope>NUCLEOTIDE SEQUENCE [LARGE SCALE GENOMIC DNA]</scope>
    <source>
        <strain evidence="4 5">KCTC23259</strain>
    </source>
</reference>
<protein>
    <submittedName>
        <fullName evidence="4">MBL fold metallo-hydrolase</fullName>
    </submittedName>
</protein>
<dbReference type="Pfam" id="PF07521">
    <property type="entry name" value="RMMBL"/>
    <property type="match status" value="1"/>
</dbReference>
<comment type="caution">
    <text evidence="4">The sequence shown here is derived from an EMBL/GenBank/DDBJ whole genome shotgun (WGS) entry which is preliminary data.</text>
</comment>
<dbReference type="InterPro" id="IPR036866">
    <property type="entry name" value="RibonucZ/Hydroxyglut_hydro"/>
</dbReference>
<dbReference type="PANTHER" id="PTHR11203:SF37">
    <property type="entry name" value="INTEGRATOR COMPLEX SUBUNIT 11"/>
    <property type="match status" value="1"/>
</dbReference>
<dbReference type="InterPro" id="IPR050698">
    <property type="entry name" value="MBL"/>
</dbReference>
<evidence type="ECO:0000313" key="5">
    <source>
        <dbReference type="Proteomes" id="UP001204144"/>
    </source>
</evidence>
<dbReference type="SMART" id="SM01027">
    <property type="entry name" value="Beta-Casp"/>
    <property type="match status" value="1"/>
</dbReference>
<name>A0AAE3KWI7_9BACT</name>
<dbReference type="Gene3D" id="3.40.50.10890">
    <property type="match status" value="1"/>
</dbReference>
<sequence length="464" mass="52139">MKLQFYGAAQQVTGSKHLLTTSKGSKILLDCGMFQGIDTSEMNLNFGFNPAEVDYLLLSHAHIDHTGLVPRLVKKGFKGQIFCTAATKSLCEIMLMDSARIQERDLERVNKRRKNRGEDELELLYEEEDVNEALALFNIVKLNQAFYLESGVRIEYFNAGHILGSAGILIHLEEENETKKIYFTGDIGRPNDKILRSPSSFPQVDYLICESTYGDRLHEPELDMKAHLLDLVHKTCVVKRGKLIIPAFAVDRTQELVFALDQLESEGKLPRIPVYVDSPLAVNATMVMKKHREDFNPDILKYIERDGDAFGFDNLHYVTEVEDSKALNESKEPCIIISASGMAEAGRIKHHIANNVEDPDNTILMVGYCSPNSLGAMLKTGQPTVKIFGQEKIVKAEIAVMDSFSAHADYSEIIELLKCQDPSKVKNLFLVHGEYKTQQAFKEKLKAEGFKNVIIPSQAESFAF</sequence>
<evidence type="ECO:0000259" key="2">
    <source>
        <dbReference type="SMART" id="SM00849"/>
    </source>
</evidence>
<dbReference type="PANTHER" id="PTHR11203">
    <property type="entry name" value="CLEAVAGE AND POLYADENYLATION SPECIFICITY FACTOR FAMILY MEMBER"/>
    <property type="match status" value="1"/>
</dbReference>
<dbReference type="Pfam" id="PF16661">
    <property type="entry name" value="Lactamase_B_6"/>
    <property type="match status" value="1"/>
</dbReference>
<feature type="domain" description="Metallo-beta-lactamase" evidence="2">
    <location>
        <begin position="13"/>
        <end position="248"/>
    </location>
</feature>
<dbReference type="SUPFAM" id="SSF56281">
    <property type="entry name" value="Metallo-hydrolase/oxidoreductase"/>
    <property type="match status" value="1"/>
</dbReference>
<dbReference type="GO" id="GO:0004521">
    <property type="term" value="F:RNA endonuclease activity"/>
    <property type="evidence" value="ECO:0007669"/>
    <property type="project" value="TreeGrafter"/>
</dbReference>
<dbReference type="EMBL" id="RJUF01000192">
    <property type="protein sequence ID" value="MCP9765771.1"/>
    <property type="molecule type" value="Genomic_DNA"/>
</dbReference>
<dbReference type="SMART" id="SM00849">
    <property type="entry name" value="Lactamase_B"/>
    <property type="match status" value="1"/>
</dbReference>
<dbReference type="InterPro" id="IPR001279">
    <property type="entry name" value="Metallo-B-lactamas"/>
</dbReference>
<dbReference type="InterPro" id="IPR011108">
    <property type="entry name" value="RMMBL"/>
</dbReference>
<evidence type="ECO:0000256" key="1">
    <source>
        <dbReference type="ARBA" id="ARBA00022801"/>
    </source>
</evidence>
<dbReference type="Pfam" id="PF10996">
    <property type="entry name" value="Beta-Casp"/>
    <property type="match status" value="1"/>
</dbReference>
<gene>
    <name evidence="4" type="ORF">EGI31_22785</name>
</gene>
<evidence type="ECO:0000313" key="4">
    <source>
        <dbReference type="EMBL" id="MCP9765771.1"/>
    </source>
</evidence>
<dbReference type="InterPro" id="IPR022712">
    <property type="entry name" value="Beta_Casp"/>
</dbReference>
<dbReference type="AlphaFoldDB" id="A0AAE3KWI7"/>